<feature type="domain" description="SWIM-type" evidence="2">
    <location>
        <begin position="573"/>
        <end position="601"/>
    </location>
</feature>
<organism evidence="3 4">
    <name type="scientific">Aphis craccivora</name>
    <name type="common">Cowpea aphid</name>
    <dbReference type="NCBI Taxonomy" id="307492"/>
    <lineage>
        <taxon>Eukaryota</taxon>
        <taxon>Metazoa</taxon>
        <taxon>Ecdysozoa</taxon>
        <taxon>Arthropoda</taxon>
        <taxon>Hexapoda</taxon>
        <taxon>Insecta</taxon>
        <taxon>Pterygota</taxon>
        <taxon>Neoptera</taxon>
        <taxon>Paraneoptera</taxon>
        <taxon>Hemiptera</taxon>
        <taxon>Sternorrhyncha</taxon>
        <taxon>Aphidomorpha</taxon>
        <taxon>Aphidoidea</taxon>
        <taxon>Aphididae</taxon>
        <taxon>Aphidini</taxon>
        <taxon>Aphis</taxon>
        <taxon>Aphis</taxon>
    </lineage>
</organism>
<dbReference type="PROSITE" id="PS50966">
    <property type="entry name" value="ZF_SWIM"/>
    <property type="match status" value="1"/>
</dbReference>
<name>A0A6G0Y2V7_APHCR</name>
<evidence type="ECO:0000313" key="4">
    <source>
        <dbReference type="Proteomes" id="UP000478052"/>
    </source>
</evidence>
<dbReference type="InterPro" id="IPR018289">
    <property type="entry name" value="MULE_transposase_dom"/>
</dbReference>
<keyword evidence="1" id="KW-0863">Zinc-finger</keyword>
<sequence>MRLNMSRSNMPVFMTSETALSVSQYLKLLTSDIDELQVCIRPPILAKPSEIYIYKNAVSKEDWRADRYRWDNYGDKLLPKQDPMIRAMYFKSFVVGLKFVKRAYTLLKNGKRDENATIVLIHYLGSLEGVEDMPHGNRKITNADSVIPFCTTAKSQLSAQKEQLNIRPKEAYRKYLATTADEQPILQPVMAPKNYKQVANTIARERQKSLLSNDDIYGLFLLNEEVPQFIHLMQLIPFFAVVLFTSNMMTLFLNVCNLPEVVLHYDTTFNIGDFYLSILVFQHPIFKNGRTIPLAYLMHHKKTYEVHKLFFETFKSHLKNETFDMKIVTDRESAITKAIRMVLPESKLFFCWNHIIRDVEYWLKTKKNSDIGNVMVYKNNVWDLLDSDTEVEFHKKYNKLSLMWSQPFKDYFQNNLFYDILTSSKWVLNDPSINIYEERTGITNNPSESFNAVLKRLFQSEVQAQVCAVSIYQLSLHYEKEICRGMCKLGEYQLKSKYVKKFFMKPEDMVYPDTVIDLKNVPYCFQNKDNYMNPEEDKEKVSSVFSLAKMLILENKVKHLPQDGMFLVGNEKYAVKLNPDSCTCKLRKKCHHIEAVKISCNFINIKQDQVKLRTLLRKTRGVRSGIKKVPKNVTIVEASDDSELLNVSLNSNTKNDFILVPTSVKGNKVVKKRLVLFEENDNNRVNDDITVTPPKHFSTPVTKLRINSTKNQ</sequence>
<evidence type="ECO:0000256" key="1">
    <source>
        <dbReference type="PROSITE-ProRule" id="PRU00325"/>
    </source>
</evidence>
<dbReference type="InterPro" id="IPR007527">
    <property type="entry name" value="Znf_SWIM"/>
</dbReference>
<keyword evidence="1" id="KW-0479">Metal-binding</keyword>
<evidence type="ECO:0000259" key="2">
    <source>
        <dbReference type="PROSITE" id="PS50966"/>
    </source>
</evidence>
<dbReference type="OrthoDB" id="5791190at2759"/>
<accession>A0A6G0Y2V7</accession>
<dbReference type="PANTHER" id="PTHR31973">
    <property type="entry name" value="POLYPROTEIN, PUTATIVE-RELATED"/>
    <property type="match status" value="1"/>
</dbReference>
<dbReference type="EMBL" id="VUJU01006663">
    <property type="protein sequence ID" value="KAF0747930.1"/>
    <property type="molecule type" value="Genomic_DNA"/>
</dbReference>
<evidence type="ECO:0000313" key="3">
    <source>
        <dbReference type="EMBL" id="KAF0747930.1"/>
    </source>
</evidence>
<keyword evidence="4" id="KW-1185">Reference proteome</keyword>
<proteinExistence type="predicted"/>
<protein>
    <recommendedName>
        <fullName evidence="2">SWIM-type domain-containing protein</fullName>
    </recommendedName>
</protein>
<comment type="caution">
    <text evidence="3">The sequence shown here is derived from an EMBL/GenBank/DDBJ whole genome shotgun (WGS) entry which is preliminary data.</text>
</comment>
<keyword evidence="1" id="KW-0862">Zinc</keyword>
<feature type="non-terminal residue" evidence="3">
    <location>
        <position position="712"/>
    </location>
</feature>
<dbReference type="Proteomes" id="UP000478052">
    <property type="component" value="Unassembled WGS sequence"/>
</dbReference>
<gene>
    <name evidence="3" type="ORF">FWK35_00024834</name>
</gene>
<dbReference type="PANTHER" id="PTHR31973:SF187">
    <property type="entry name" value="MUTATOR TRANSPOSASE MUDRA PROTEIN"/>
    <property type="match status" value="1"/>
</dbReference>
<dbReference type="GO" id="GO:0008270">
    <property type="term" value="F:zinc ion binding"/>
    <property type="evidence" value="ECO:0007669"/>
    <property type="project" value="UniProtKB-KW"/>
</dbReference>
<reference evidence="3 4" key="1">
    <citation type="submission" date="2019-08" db="EMBL/GenBank/DDBJ databases">
        <title>Whole genome of Aphis craccivora.</title>
        <authorList>
            <person name="Voronova N.V."/>
            <person name="Shulinski R.S."/>
            <person name="Bandarenka Y.V."/>
            <person name="Zhorov D.G."/>
            <person name="Warner D."/>
        </authorList>
    </citation>
    <scope>NUCLEOTIDE SEQUENCE [LARGE SCALE GENOMIC DNA]</scope>
    <source>
        <strain evidence="3">180601</strain>
        <tissue evidence="3">Whole Body</tissue>
    </source>
</reference>
<dbReference type="AlphaFoldDB" id="A0A6G0Y2V7"/>
<dbReference type="Pfam" id="PF10551">
    <property type="entry name" value="MULE"/>
    <property type="match status" value="1"/>
</dbReference>